<sequence length="248" mass="28161">MKKLLYIILLTVLSANSFAQDRAVQNRPYTDLRPFHFGVMVGTHLQDLEFTNIGPQMIDLDNGTGPVQKLVSVDQDRWDAGFTVGVLGELRLNTAFQLRIAPAMYFGTRHITFRNLTDLNANGLPIEKTQDLKTAYISCAFNLIAAAPRFNNHRPYLMLGINPMLNLSGKTDDYFRLKGGDAYLEVGVGCDFYLPFFKLRPELKFMYGLSNCLDTNHAKELRDKSMLMYTNSANEARSKMIALTFYFE</sequence>
<dbReference type="AlphaFoldDB" id="A0A379EZ33"/>
<feature type="chain" id="PRO_5016582020" description="Outer membrane protein beta-barrel domain-containing protein" evidence="1">
    <location>
        <begin position="20"/>
        <end position="248"/>
    </location>
</feature>
<dbReference type="GeneID" id="78570248"/>
<evidence type="ECO:0000259" key="2">
    <source>
        <dbReference type="Pfam" id="PF13568"/>
    </source>
</evidence>
<name>A0A379EZ33_9BACT</name>
<proteinExistence type="predicted"/>
<dbReference type="Pfam" id="PF13568">
    <property type="entry name" value="OMP_b-brl_2"/>
    <property type="match status" value="1"/>
</dbReference>
<reference evidence="3 4" key="1">
    <citation type="submission" date="2018-06" db="EMBL/GenBank/DDBJ databases">
        <authorList>
            <consortium name="Pathogen Informatics"/>
            <person name="Doyle S."/>
        </authorList>
    </citation>
    <scope>NUCLEOTIDE SEQUENCE [LARGE SCALE GENOMIC DNA]</scope>
    <source>
        <strain evidence="3 4">NCTC13043</strain>
    </source>
</reference>
<keyword evidence="1" id="KW-0732">Signal</keyword>
<dbReference type="InterPro" id="IPR025665">
    <property type="entry name" value="Beta-barrel_OMP_2"/>
</dbReference>
<accession>A0A379EZ33</accession>
<dbReference type="Proteomes" id="UP000254235">
    <property type="component" value="Unassembled WGS sequence"/>
</dbReference>
<evidence type="ECO:0000313" key="3">
    <source>
        <dbReference type="EMBL" id="SUC11660.1"/>
    </source>
</evidence>
<organism evidence="3 4">
    <name type="scientific">Prevotella pallens</name>
    <dbReference type="NCBI Taxonomy" id="60133"/>
    <lineage>
        <taxon>Bacteria</taxon>
        <taxon>Pseudomonadati</taxon>
        <taxon>Bacteroidota</taxon>
        <taxon>Bacteroidia</taxon>
        <taxon>Bacteroidales</taxon>
        <taxon>Prevotellaceae</taxon>
        <taxon>Prevotella</taxon>
    </lineage>
</organism>
<feature type="signal peptide" evidence="1">
    <location>
        <begin position="1"/>
        <end position="19"/>
    </location>
</feature>
<protein>
    <recommendedName>
        <fullName evidence="2">Outer membrane protein beta-barrel domain-containing protein</fullName>
    </recommendedName>
</protein>
<evidence type="ECO:0000313" key="4">
    <source>
        <dbReference type="Proteomes" id="UP000254235"/>
    </source>
</evidence>
<evidence type="ECO:0000256" key="1">
    <source>
        <dbReference type="SAM" id="SignalP"/>
    </source>
</evidence>
<gene>
    <name evidence="3" type="ORF">NCTC13043_00516</name>
</gene>
<dbReference type="OrthoDB" id="1467485at2"/>
<dbReference type="EMBL" id="UGTP01000001">
    <property type="protein sequence ID" value="SUC11660.1"/>
    <property type="molecule type" value="Genomic_DNA"/>
</dbReference>
<feature type="domain" description="Outer membrane protein beta-barrel" evidence="2">
    <location>
        <begin position="18"/>
        <end position="212"/>
    </location>
</feature>
<dbReference type="RefSeq" id="WP_115082909.1">
    <property type="nucleotide sequence ID" value="NZ_UGTP01000001.1"/>
</dbReference>